<reference evidence="3 4" key="1">
    <citation type="submission" date="2019-07" db="EMBL/GenBank/DDBJ databases">
        <title>Genome sequencing of the stress-tolerant strain Azospirillum brasilense Az19.</title>
        <authorList>
            <person name="Maroniche G.A."/>
            <person name="Garcia J.E."/>
            <person name="Pagnussat L."/>
            <person name="Amenta M."/>
            <person name="Creus C.M."/>
        </authorList>
    </citation>
    <scope>NUCLEOTIDE SEQUENCE [LARGE SCALE GENOMIC DNA]</scope>
    <source>
        <strain evidence="3 4">Az19</strain>
    </source>
</reference>
<comment type="similarity">
    <text evidence="1">Belongs to the ParD antitoxin family.</text>
</comment>
<dbReference type="InterPro" id="IPR038296">
    <property type="entry name" value="ParD_sf"/>
</dbReference>
<gene>
    <name evidence="3" type="ORF">FH063_002108</name>
</gene>
<sequence length="91" mass="9844">MPFGRLPGSDPVSYSVAPLPFRCDGPMSRRISQSISLTPELDRFVQTLVASGRYQTVSEVVRDGLRLLQERVALPPSSLAQPPAPSSGHDP</sequence>
<evidence type="ECO:0000313" key="4">
    <source>
        <dbReference type="Proteomes" id="UP000325333"/>
    </source>
</evidence>
<evidence type="ECO:0000256" key="1">
    <source>
        <dbReference type="ARBA" id="ARBA00008580"/>
    </source>
</evidence>
<dbReference type="PANTHER" id="PTHR36582:SF2">
    <property type="entry name" value="ANTITOXIN PARD"/>
    <property type="match status" value="1"/>
</dbReference>
<dbReference type="Proteomes" id="UP000325333">
    <property type="component" value="Unassembled WGS sequence"/>
</dbReference>
<evidence type="ECO:0000256" key="2">
    <source>
        <dbReference type="ARBA" id="ARBA00022649"/>
    </source>
</evidence>
<dbReference type="Pfam" id="PF03693">
    <property type="entry name" value="ParD_antitoxin"/>
    <property type="match status" value="1"/>
</dbReference>
<dbReference type="EMBL" id="VEWN01000011">
    <property type="protein sequence ID" value="KAA1054206.1"/>
    <property type="molecule type" value="Genomic_DNA"/>
</dbReference>
<protein>
    <recommendedName>
        <fullName evidence="5">Type II toxin-antitoxin system ParD family antitoxin</fullName>
    </recommendedName>
</protein>
<organism evidence="3 4">
    <name type="scientific">Azospirillum argentinense</name>
    <dbReference type="NCBI Taxonomy" id="2970906"/>
    <lineage>
        <taxon>Bacteria</taxon>
        <taxon>Pseudomonadati</taxon>
        <taxon>Pseudomonadota</taxon>
        <taxon>Alphaproteobacteria</taxon>
        <taxon>Rhodospirillales</taxon>
        <taxon>Azospirillaceae</taxon>
        <taxon>Azospirillum</taxon>
    </lineage>
</organism>
<dbReference type="NCBIfam" id="TIGR02606">
    <property type="entry name" value="antidote_CC2985"/>
    <property type="match status" value="1"/>
</dbReference>
<keyword evidence="2" id="KW-1277">Toxin-antitoxin system</keyword>
<evidence type="ECO:0000313" key="3">
    <source>
        <dbReference type="EMBL" id="KAA1054206.1"/>
    </source>
</evidence>
<dbReference type="PANTHER" id="PTHR36582">
    <property type="entry name" value="ANTITOXIN PARD"/>
    <property type="match status" value="1"/>
</dbReference>
<accession>A0A5B0KQU6</accession>
<dbReference type="AlphaFoldDB" id="A0A5B0KQU6"/>
<dbReference type="SUPFAM" id="SSF47598">
    <property type="entry name" value="Ribbon-helix-helix"/>
    <property type="match status" value="1"/>
</dbReference>
<dbReference type="Gene3D" id="6.10.10.120">
    <property type="entry name" value="Antitoxin ParD1-like"/>
    <property type="match status" value="1"/>
</dbReference>
<dbReference type="InterPro" id="IPR022789">
    <property type="entry name" value="ParD"/>
</dbReference>
<evidence type="ECO:0008006" key="5">
    <source>
        <dbReference type="Google" id="ProtNLM"/>
    </source>
</evidence>
<proteinExistence type="inferred from homology"/>
<dbReference type="CDD" id="cd22231">
    <property type="entry name" value="RHH_NikR_HicB-like"/>
    <property type="match status" value="1"/>
</dbReference>
<dbReference type="InterPro" id="IPR010985">
    <property type="entry name" value="Ribbon_hlx_hlx"/>
</dbReference>
<name>A0A5B0KQU6_9PROT</name>
<dbReference type="GO" id="GO:0006355">
    <property type="term" value="P:regulation of DNA-templated transcription"/>
    <property type="evidence" value="ECO:0007669"/>
    <property type="project" value="InterPro"/>
</dbReference>
<comment type="caution">
    <text evidence="3">The sequence shown here is derived from an EMBL/GenBank/DDBJ whole genome shotgun (WGS) entry which is preliminary data.</text>
</comment>